<keyword evidence="7 16" id="KW-0963">Cytoplasm</keyword>
<dbReference type="PANTHER" id="PTHR34265">
    <property type="entry name" value="TYPE III PANTOTHENATE KINASE"/>
    <property type="match status" value="1"/>
</dbReference>
<evidence type="ECO:0000256" key="10">
    <source>
        <dbReference type="ARBA" id="ARBA00022777"/>
    </source>
</evidence>
<dbReference type="InterPro" id="IPR043129">
    <property type="entry name" value="ATPase_NBD"/>
</dbReference>
<dbReference type="GO" id="GO:0015937">
    <property type="term" value="P:coenzyme A biosynthetic process"/>
    <property type="evidence" value="ECO:0007669"/>
    <property type="project" value="UniProtKB-UniRule"/>
</dbReference>
<dbReference type="OrthoDB" id="9804707at2"/>
<evidence type="ECO:0000256" key="13">
    <source>
        <dbReference type="ARBA" id="ARBA00022993"/>
    </source>
</evidence>
<feature type="binding site" evidence="16">
    <location>
        <position position="131"/>
    </location>
    <ligand>
        <name>ATP</name>
        <dbReference type="ChEBI" id="CHEBI:30616"/>
    </ligand>
</feature>
<comment type="cofactor">
    <cofactor evidence="2">
        <name>K(+)</name>
        <dbReference type="ChEBI" id="CHEBI:29103"/>
    </cofactor>
</comment>
<protein>
    <recommendedName>
        <fullName evidence="15 16">Type III pantothenate kinase</fullName>
        <ecNumber evidence="6 16">2.7.1.33</ecNumber>
    </recommendedName>
    <alternativeName>
        <fullName evidence="16">PanK-III</fullName>
    </alternativeName>
    <alternativeName>
        <fullName evidence="16">Pantothenic acid kinase</fullName>
    </alternativeName>
</protein>
<keyword evidence="16" id="KW-0479">Metal-binding</keyword>
<dbReference type="PANTHER" id="PTHR34265:SF1">
    <property type="entry name" value="TYPE III PANTOTHENATE KINASE"/>
    <property type="match status" value="1"/>
</dbReference>
<keyword evidence="11 16" id="KW-0067">ATP-binding</keyword>
<evidence type="ECO:0000313" key="18">
    <source>
        <dbReference type="Proteomes" id="UP000321827"/>
    </source>
</evidence>
<dbReference type="Proteomes" id="UP000321827">
    <property type="component" value="Unassembled WGS sequence"/>
</dbReference>
<dbReference type="Pfam" id="PF03309">
    <property type="entry name" value="Pan_kinase"/>
    <property type="match status" value="1"/>
</dbReference>
<dbReference type="EC" id="2.7.1.33" evidence="6 16"/>
<feature type="binding site" evidence="16">
    <location>
        <begin position="6"/>
        <end position="13"/>
    </location>
    <ligand>
        <name>ATP</name>
        <dbReference type="ChEBI" id="CHEBI:30616"/>
    </ligand>
</feature>
<evidence type="ECO:0000256" key="3">
    <source>
        <dbReference type="ARBA" id="ARBA00004496"/>
    </source>
</evidence>
<dbReference type="UniPathway" id="UPA00241">
    <property type="reaction ID" value="UER00352"/>
</dbReference>
<accession>A0A511RIY7</accession>
<evidence type="ECO:0000256" key="5">
    <source>
        <dbReference type="ARBA" id="ARBA00011738"/>
    </source>
</evidence>
<organism evidence="17 18">
    <name type="scientific">Oceanithermus desulfurans NBRC 100063</name>
    <dbReference type="NCBI Taxonomy" id="1227550"/>
    <lineage>
        <taxon>Bacteria</taxon>
        <taxon>Thermotogati</taxon>
        <taxon>Deinococcota</taxon>
        <taxon>Deinococci</taxon>
        <taxon>Thermales</taxon>
        <taxon>Thermaceae</taxon>
        <taxon>Oceanithermus</taxon>
    </lineage>
</organism>
<dbReference type="NCBIfam" id="TIGR00671">
    <property type="entry name" value="baf"/>
    <property type="match status" value="1"/>
</dbReference>
<dbReference type="NCBIfam" id="NF009855">
    <property type="entry name" value="PRK13321.1"/>
    <property type="match status" value="1"/>
</dbReference>
<evidence type="ECO:0000256" key="15">
    <source>
        <dbReference type="ARBA" id="ARBA00040883"/>
    </source>
</evidence>
<keyword evidence="10 16" id="KW-0418">Kinase</keyword>
<keyword evidence="9 16" id="KW-0547">Nucleotide-binding</keyword>
<keyword evidence="12 16" id="KW-0630">Potassium</keyword>
<sequence length="253" mass="27194">MLLAIDVGNTATILGLWDGKRLLERWRIATDPMRMESEYVALLRQLFDLSDLDAPDAAIVSSVVPPVEHEIELALARLFALRPLLVDAGSAGLTVDLANPAEVGADRLVNAVAALDYEDPRGRYVVVDFGTATTFDLVEAPNVYRGGAIAPGPRTAAEALSLRTAKLPRVDLAHPPARAVGRSTADALRSGLILGYASLVDGMVRRFLAEAGEARVIATGGFARTVERVCETLDVVDDDLTLKGLRIIWEKRA</sequence>
<comment type="caution">
    <text evidence="16">Lacks conserved residue(s) required for the propagation of feature annotation.</text>
</comment>
<evidence type="ECO:0000256" key="8">
    <source>
        <dbReference type="ARBA" id="ARBA00022679"/>
    </source>
</evidence>
<evidence type="ECO:0000256" key="12">
    <source>
        <dbReference type="ARBA" id="ARBA00022958"/>
    </source>
</evidence>
<dbReference type="GO" id="GO:0005524">
    <property type="term" value="F:ATP binding"/>
    <property type="evidence" value="ECO:0007669"/>
    <property type="project" value="UniProtKB-UniRule"/>
</dbReference>
<dbReference type="SUPFAM" id="SSF53067">
    <property type="entry name" value="Actin-like ATPase domain"/>
    <property type="match status" value="2"/>
</dbReference>
<dbReference type="AlphaFoldDB" id="A0A511RIY7"/>
<proteinExistence type="inferred from homology"/>
<dbReference type="RefSeq" id="WP_147145234.1">
    <property type="nucleotide sequence ID" value="NZ_BJXN01000002.1"/>
</dbReference>
<comment type="cofactor">
    <cofactor evidence="16">
        <name>NH4(+)</name>
        <dbReference type="ChEBI" id="CHEBI:28938"/>
    </cofactor>
    <cofactor evidence="16">
        <name>K(+)</name>
        <dbReference type="ChEBI" id="CHEBI:29103"/>
    </cofactor>
    <text evidence="16">A monovalent cation. Ammonium or potassium.</text>
</comment>
<feature type="binding site" evidence="16">
    <location>
        <position position="128"/>
    </location>
    <ligand>
        <name>K(+)</name>
        <dbReference type="ChEBI" id="CHEBI:29103"/>
    </ligand>
</feature>
<evidence type="ECO:0000256" key="7">
    <source>
        <dbReference type="ARBA" id="ARBA00022490"/>
    </source>
</evidence>
<comment type="catalytic activity">
    <reaction evidence="1 16">
        <text>(R)-pantothenate + ATP = (R)-4'-phosphopantothenate + ADP + H(+)</text>
        <dbReference type="Rhea" id="RHEA:16373"/>
        <dbReference type="ChEBI" id="CHEBI:10986"/>
        <dbReference type="ChEBI" id="CHEBI:15378"/>
        <dbReference type="ChEBI" id="CHEBI:29032"/>
        <dbReference type="ChEBI" id="CHEBI:30616"/>
        <dbReference type="ChEBI" id="CHEBI:456216"/>
        <dbReference type="EC" id="2.7.1.33"/>
    </reaction>
</comment>
<comment type="subcellular location">
    <subcellularLocation>
        <location evidence="3 16">Cytoplasm</location>
    </subcellularLocation>
</comment>
<dbReference type="EMBL" id="BJXN01000002">
    <property type="protein sequence ID" value="GEM88932.1"/>
    <property type="molecule type" value="Genomic_DNA"/>
</dbReference>
<evidence type="ECO:0000256" key="16">
    <source>
        <dbReference type="HAMAP-Rule" id="MF_01274"/>
    </source>
</evidence>
<dbReference type="GO" id="GO:0005737">
    <property type="term" value="C:cytoplasm"/>
    <property type="evidence" value="ECO:0007669"/>
    <property type="project" value="UniProtKB-SubCell"/>
</dbReference>
<feature type="binding site" evidence="16">
    <location>
        <begin position="104"/>
        <end position="107"/>
    </location>
    <ligand>
        <name>substrate</name>
    </ligand>
</feature>
<gene>
    <name evidence="16 17" type="primary">coaX</name>
    <name evidence="17" type="ORF">ODE01S_03660</name>
</gene>
<dbReference type="GO" id="GO:0046872">
    <property type="term" value="F:metal ion binding"/>
    <property type="evidence" value="ECO:0007669"/>
    <property type="project" value="UniProtKB-KW"/>
</dbReference>
<keyword evidence="8 16" id="KW-0808">Transferase</keyword>
<evidence type="ECO:0000313" key="17">
    <source>
        <dbReference type="EMBL" id="GEM88932.1"/>
    </source>
</evidence>
<evidence type="ECO:0000256" key="1">
    <source>
        <dbReference type="ARBA" id="ARBA00001206"/>
    </source>
</evidence>
<dbReference type="InterPro" id="IPR004619">
    <property type="entry name" value="Type_III_PanK"/>
</dbReference>
<dbReference type="Gene3D" id="3.30.420.40">
    <property type="match status" value="2"/>
</dbReference>
<evidence type="ECO:0000256" key="2">
    <source>
        <dbReference type="ARBA" id="ARBA00001958"/>
    </source>
</evidence>
<feature type="active site" description="Proton acceptor" evidence="16">
    <location>
        <position position="106"/>
    </location>
</feature>
<comment type="caution">
    <text evidence="17">The sequence shown here is derived from an EMBL/GenBank/DDBJ whole genome shotgun (WGS) entry which is preliminary data.</text>
</comment>
<comment type="function">
    <text evidence="16">Catalyzes the phosphorylation of pantothenate (Pan), the first step in CoA biosynthesis.</text>
</comment>
<feature type="binding site" evidence="16">
    <location>
        <position position="184"/>
    </location>
    <ligand>
        <name>substrate</name>
    </ligand>
</feature>
<dbReference type="GO" id="GO:0004594">
    <property type="term" value="F:pantothenate kinase activity"/>
    <property type="evidence" value="ECO:0007669"/>
    <property type="project" value="UniProtKB-UniRule"/>
</dbReference>
<evidence type="ECO:0000256" key="9">
    <source>
        <dbReference type="ARBA" id="ARBA00022741"/>
    </source>
</evidence>
<dbReference type="CDD" id="cd24015">
    <property type="entry name" value="ASKHA_NBD_PanK-III"/>
    <property type="match status" value="1"/>
</dbReference>
<evidence type="ECO:0000256" key="4">
    <source>
        <dbReference type="ARBA" id="ARBA00005225"/>
    </source>
</evidence>
<evidence type="ECO:0000256" key="11">
    <source>
        <dbReference type="ARBA" id="ARBA00022840"/>
    </source>
</evidence>
<dbReference type="HAMAP" id="MF_01274">
    <property type="entry name" value="Pantothen_kinase_3"/>
    <property type="match status" value="1"/>
</dbReference>
<comment type="pathway">
    <text evidence="4 16">Cofactor biosynthesis; coenzyme A biosynthesis; CoA from (R)-pantothenate: step 1/5.</text>
</comment>
<reference evidence="17 18" key="1">
    <citation type="submission" date="2019-07" db="EMBL/GenBank/DDBJ databases">
        <title>Whole genome shotgun sequence of Oceanithermus desulfurans NBRC 100063.</title>
        <authorList>
            <person name="Hosoyama A."/>
            <person name="Uohara A."/>
            <person name="Ohji S."/>
            <person name="Ichikawa N."/>
        </authorList>
    </citation>
    <scope>NUCLEOTIDE SEQUENCE [LARGE SCALE GENOMIC DNA]</scope>
    <source>
        <strain evidence="17 18">NBRC 100063</strain>
    </source>
</reference>
<comment type="similarity">
    <text evidence="14 16">Belongs to the type III pantothenate kinase family.</text>
</comment>
<evidence type="ECO:0000256" key="14">
    <source>
        <dbReference type="ARBA" id="ARBA00038036"/>
    </source>
</evidence>
<evidence type="ECO:0000256" key="6">
    <source>
        <dbReference type="ARBA" id="ARBA00012102"/>
    </source>
</evidence>
<keyword evidence="13 16" id="KW-0173">Coenzyme A biosynthesis</keyword>
<comment type="subunit">
    <text evidence="5 16">Homodimer.</text>
</comment>
<name>A0A511RIY7_9DEIN</name>
<dbReference type="NCBIfam" id="NF009848">
    <property type="entry name" value="PRK13318.1-6"/>
    <property type="match status" value="1"/>
</dbReference>